<feature type="non-terminal residue" evidence="1">
    <location>
        <position position="1"/>
    </location>
</feature>
<dbReference type="AlphaFoldDB" id="A0A0F8ZNQ5"/>
<proteinExistence type="predicted"/>
<evidence type="ECO:0000313" key="1">
    <source>
        <dbReference type="EMBL" id="KKK61551.1"/>
    </source>
</evidence>
<gene>
    <name evidence="1" type="ORF">LCGC14_3013220</name>
</gene>
<dbReference type="EMBL" id="LAZR01062421">
    <property type="protein sequence ID" value="KKK61551.1"/>
    <property type="molecule type" value="Genomic_DNA"/>
</dbReference>
<name>A0A0F8ZNQ5_9ZZZZ</name>
<reference evidence="1" key="1">
    <citation type="journal article" date="2015" name="Nature">
        <title>Complex archaea that bridge the gap between prokaryotes and eukaryotes.</title>
        <authorList>
            <person name="Spang A."/>
            <person name="Saw J.H."/>
            <person name="Jorgensen S.L."/>
            <person name="Zaremba-Niedzwiedzka K."/>
            <person name="Martijn J."/>
            <person name="Lind A.E."/>
            <person name="van Eijk R."/>
            <person name="Schleper C."/>
            <person name="Guy L."/>
            <person name="Ettema T.J."/>
        </authorList>
    </citation>
    <scope>NUCLEOTIDE SEQUENCE</scope>
</reference>
<protein>
    <submittedName>
        <fullName evidence="1">Uncharacterized protein</fullName>
    </submittedName>
</protein>
<accession>A0A0F8ZNQ5</accession>
<organism evidence="1">
    <name type="scientific">marine sediment metagenome</name>
    <dbReference type="NCBI Taxonomy" id="412755"/>
    <lineage>
        <taxon>unclassified sequences</taxon>
        <taxon>metagenomes</taxon>
        <taxon>ecological metagenomes</taxon>
    </lineage>
</organism>
<comment type="caution">
    <text evidence="1">The sequence shown here is derived from an EMBL/GenBank/DDBJ whole genome shotgun (WGS) entry which is preliminary data.</text>
</comment>
<sequence>FSVKSTGCGDFDSKNHIYIGTFFQCNENLVWHLFEILEGEKHE</sequence>